<evidence type="ECO:0000313" key="4">
    <source>
        <dbReference type="Proteomes" id="UP001602089"/>
    </source>
</evidence>
<dbReference type="InterPro" id="IPR003346">
    <property type="entry name" value="Transposase_20"/>
</dbReference>
<feature type="domain" description="Transposase IS110-like N-terminal" evidence="1">
    <location>
        <begin position="8"/>
        <end position="164"/>
    </location>
</feature>
<dbReference type="PANTHER" id="PTHR33055">
    <property type="entry name" value="TRANSPOSASE FOR INSERTION SEQUENCE ELEMENT IS1111A"/>
    <property type="match status" value="1"/>
</dbReference>
<dbReference type="Pfam" id="PF01548">
    <property type="entry name" value="DEDD_Tnp_IS110"/>
    <property type="match status" value="1"/>
</dbReference>
<dbReference type="RefSeq" id="WP_228816347.1">
    <property type="nucleotide sequence ID" value="NZ_JADLPS010000001.1"/>
</dbReference>
<name>A0ABW6TEX6_9NOCA</name>
<accession>A0ABW6TEX6</accession>
<dbReference type="Proteomes" id="UP001602089">
    <property type="component" value="Unassembled WGS sequence"/>
</dbReference>
<dbReference type="NCBIfam" id="NF033542">
    <property type="entry name" value="transpos_IS110"/>
    <property type="match status" value="1"/>
</dbReference>
<keyword evidence="4" id="KW-1185">Reference proteome</keyword>
<sequence>MGRRQLWAGVDVGKRAHHCVVIDNGGARLFSQRVANTEADLLALIDAVTALQTSSKVTWAVDINRGAATVLVTLLHQKRRQVVYLPGRTFHFVASTYPSEQKSDAKDAAIIADYARVRRDLQLLRAVDPVTAELRLLITKRTSLVEDRARAVNRLRHLLVESFPALESTFDFAHSQGALLLLTQFNTPDSVRDAGVTAIAEWLREAGARISFKVATKAVEAAAAQQVSLPGRDVASALVRDQAQDILNLRTRASAIEDEIETCFARHRYAALITSMPGFGITLGAEFIAASGGDMRLYASANQLAAASGLAPVARDSGDRRHKHRRPYRYDRRLLRACYLSAYQAVRYDATSTAYYDRKIEEGKHHIQAVLSLARRRSNVLWAMLRDNKPYEARAPRLSGVAPGHDYGATANAEVASEGSGTVEA</sequence>
<evidence type="ECO:0000313" key="3">
    <source>
        <dbReference type="EMBL" id="MFF4024427.1"/>
    </source>
</evidence>
<dbReference type="EMBL" id="JBIATK010000004">
    <property type="protein sequence ID" value="MFF4024427.1"/>
    <property type="molecule type" value="Genomic_DNA"/>
</dbReference>
<reference evidence="3 4" key="1">
    <citation type="submission" date="2024-10" db="EMBL/GenBank/DDBJ databases">
        <title>The Natural Products Discovery Center: Release of the First 8490 Sequenced Strains for Exploring Actinobacteria Biosynthetic Diversity.</title>
        <authorList>
            <person name="Kalkreuter E."/>
            <person name="Kautsar S.A."/>
            <person name="Yang D."/>
            <person name="Bader C.D."/>
            <person name="Teijaro C.N."/>
            <person name="Fluegel L."/>
            <person name="Davis C.M."/>
            <person name="Simpson J.R."/>
            <person name="Lauterbach L."/>
            <person name="Steele A.D."/>
            <person name="Gui C."/>
            <person name="Meng S."/>
            <person name="Li G."/>
            <person name="Viehrig K."/>
            <person name="Ye F."/>
            <person name="Su P."/>
            <person name="Kiefer A.F."/>
            <person name="Nichols A."/>
            <person name="Cepeda A.J."/>
            <person name="Yan W."/>
            <person name="Fan B."/>
            <person name="Jiang Y."/>
            <person name="Adhikari A."/>
            <person name="Zheng C.-J."/>
            <person name="Schuster L."/>
            <person name="Cowan T.M."/>
            <person name="Smanski M.J."/>
            <person name="Chevrette M.G."/>
            <person name="De Carvalho L.P.S."/>
            <person name="Shen B."/>
        </authorList>
    </citation>
    <scope>NUCLEOTIDE SEQUENCE [LARGE SCALE GENOMIC DNA]</scope>
    <source>
        <strain evidence="3 4">NPDC001867</strain>
    </source>
</reference>
<protein>
    <submittedName>
        <fullName evidence="3">IS110 family transposase</fullName>
    </submittedName>
</protein>
<gene>
    <name evidence="3" type="ORF">ACFYY5_16450</name>
</gene>
<comment type="caution">
    <text evidence="3">The sequence shown here is derived from an EMBL/GenBank/DDBJ whole genome shotgun (WGS) entry which is preliminary data.</text>
</comment>
<organism evidence="3 4">
    <name type="scientific">Nocardia elegans</name>
    <dbReference type="NCBI Taxonomy" id="300029"/>
    <lineage>
        <taxon>Bacteria</taxon>
        <taxon>Bacillati</taxon>
        <taxon>Actinomycetota</taxon>
        <taxon>Actinomycetes</taxon>
        <taxon>Mycobacteriales</taxon>
        <taxon>Nocardiaceae</taxon>
        <taxon>Nocardia</taxon>
    </lineage>
</organism>
<evidence type="ECO:0000259" key="2">
    <source>
        <dbReference type="Pfam" id="PF02371"/>
    </source>
</evidence>
<dbReference type="Pfam" id="PF02371">
    <property type="entry name" value="Transposase_20"/>
    <property type="match status" value="1"/>
</dbReference>
<dbReference type="InterPro" id="IPR002525">
    <property type="entry name" value="Transp_IS110-like_N"/>
</dbReference>
<dbReference type="InterPro" id="IPR047650">
    <property type="entry name" value="Transpos_IS110"/>
</dbReference>
<evidence type="ECO:0000259" key="1">
    <source>
        <dbReference type="Pfam" id="PF01548"/>
    </source>
</evidence>
<proteinExistence type="predicted"/>
<dbReference type="PANTHER" id="PTHR33055:SF3">
    <property type="entry name" value="PUTATIVE TRANSPOSASE FOR IS117-RELATED"/>
    <property type="match status" value="1"/>
</dbReference>
<feature type="domain" description="Transposase IS116/IS110/IS902 C-terminal" evidence="2">
    <location>
        <begin position="271"/>
        <end position="356"/>
    </location>
</feature>